<dbReference type="PANTHER" id="PTHR35562:SF2">
    <property type="entry name" value="DNA ENDONUCLEASE SMRA-RELATED"/>
    <property type="match status" value="1"/>
</dbReference>
<evidence type="ECO:0000256" key="1">
    <source>
        <dbReference type="SAM" id="MobiDB-lite"/>
    </source>
</evidence>
<organism evidence="3 4">
    <name type="scientific">Pseudooceanicola lipolyticus</name>
    <dbReference type="NCBI Taxonomy" id="2029104"/>
    <lineage>
        <taxon>Bacteria</taxon>
        <taxon>Pseudomonadati</taxon>
        <taxon>Pseudomonadota</taxon>
        <taxon>Alphaproteobacteria</taxon>
        <taxon>Rhodobacterales</taxon>
        <taxon>Paracoccaceae</taxon>
        <taxon>Pseudooceanicola</taxon>
    </lineage>
</organism>
<feature type="domain" description="Smr" evidence="2">
    <location>
        <begin position="86"/>
        <end position="176"/>
    </location>
</feature>
<dbReference type="EMBL" id="PGTB01000016">
    <property type="protein sequence ID" value="PJE37375.1"/>
    <property type="molecule type" value="Genomic_DNA"/>
</dbReference>
<feature type="compositionally biased region" description="Pro residues" evidence="1">
    <location>
        <begin position="50"/>
        <end position="62"/>
    </location>
</feature>
<keyword evidence="4" id="KW-1185">Reference proteome</keyword>
<dbReference type="OrthoDB" id="7165597at2"/>
<dbReference type="PANTHER" id="PTHR35562">
    <property type="entry name" value="DNA ENDONUCLEASE SMRA-RELATED"/>
    <property type="match status" value="1"/>
</dbReference>
<evidence type="ECO:0000259" key="2">
    <source>
        <dbReference type="PROSITE" id="PS50828"/>
    </source>
</evidence>
<accession>A0A2M8J3M0</accession>
<protein>
    <submittedName>
        <fullName evidence="3">DNA mismatch repair protein MutS</fullName>
    </submittedName>
</protein>
<dbReference type="PROSITE" id="PS50828">
    <property type="entry name" value="SMR"/>
    <property type="match status" value="1"/>
</dbReference>
<evidence type="ECO:0000313" key="4">
    <source>
        <dbReference type="Proteomes" id="UP000231553"/>
    </source>
</evidence>
<gene>
    <name evidence="3" type="ORF">CVM52_07325</name>
</gene>
<feature type="region of interest" description="Disordered" evidence="1">
    <location>
        <begin position="22"/>
        <end position="77"/>
    </location>
</feature>
<dbReference type="InterPro" id="IPR036063">
    <property type="entry name" value="Smr_dom_sf"/>
</dbReference>
<dbReference type="RefSeq" id="WP_100161855.1">
    <property type="nucleotide sequence ID" value="NZ_PGTB01000016.1"/>
</dbReference>
<dbReference type="SUPFAM" id="SSF160443">
    <property type="entry name" value="SMR domain-like"/>
    <property type="match status" value="1"/>
</dbReference>
<reference evidence="3 4" key="1">
    <citation type="journal article" date="2018" name="Int. J. Syst. Evol. Microbiol.">
        <title>Pseudooceanicola lipolyticus sp. nov., a marine alphaproteobacterium, reclassification of Oceanicola flagellatus as Pseudooceanicola flagellatus comb. nov. and emended description of the genus Pseudooceanicola.</title>
        <authorList>
            <person name="Huang M.-M."/>
            <person name="Guo L.-L."/>
            <person name="Wu Y.-H."/>
            <person name="Lai Q.-L."/>
            <person name="Shao Z.-Z."/>
            <person name="Wang C.-S."/>
            <person name="Wu M."/>
            <person name="Xu X.-W."/>
        </authorList>
    </citation>
    <scope>NUCLEOTIDE SEQUENCE [LARGE SCALE GENOMIC DNA]</scope>
    <source>
        <strain evidence="3 4">157</strain>
    </source>
</reference>
<dbReference type="SMART" id="SM00463">
    <property type="entry name" value="SMR"/>
    <property type="match status" value="1"/>
</dbReference>
<proteinExistence type="predicted"/>
<sequence length="183" mass="20169">MTRRRLTAEEIELWQRVVEKAERLNPGSHPAPAPLPKPKPTKPVTARLTAPPPPRKPPPPKPNDLNMDHKTFGKLKRGRLDPEGRIDLHGMTLDQAHPALTRFILSAQASGKRLVLVITGKGKKSDETGPIPRPRGVIRREVPLWLSAPPLAQAVLQISPAHLRHGGSGAFYVYLRRNRPGAG</sequence>
<dbReference type="Gene3D" id="3.30.1370.110">
    <property type="match status" value="1"/>
</dbReference>
<dbReference type="Pfam" id="PF01713">
    <property type="entry name" value="Smr"/>
    <property type="match status" value="1"/>
</dbReference>
<feature type="compositionally biased region" description="Pro residues" evidence="1">
    <location>
        <begin position="29"/>
        <end position="38"/>
    </location>
</feature>
<dbReference type="AlphaFoldDB" id="A0A2M8J3M0"/>
<name>A0A2M8J3M0_9RHOB</name>
<dbReference type="Proteomes" id="UP000231553">
    <property type="component" value="Unassembled WGS sequence"/>
</dbReference>
<dbReference type="InterPro" id="IPR002625">
    <property type="entry name" value="Smr_dom"/>
</dbReference>
<comment type="caution">
    <text evidence="3">The sequence shown here is derived from an EMBL/GenBank/DDBJ whole genome shotgun (WGS) entry which is preliminary data.</text>
</comment>
<evidence type="ECO:0000313" key="3">
    <source>
        <dbReference type="EMBL" id="PJE37375.1"/>
    </source>
</evidence>